<organism evidence="2 3">
    <name type="scientific">Streptomyces spongiicola</name>
    <dbReference type="NCBI Taxonomy" id="1690221"/>
    <lineage>
        <taxon>Bacteria</taxon>
        <taxon>Bacillati</taxon>
        <taxon>Actinomycetota</taxon>
        <taxon>Actinomycetes</taxon>
        <taxon>Kitasatosporales</taxon>
        <taxon>Streptomycetaceae</taxon>
        <taxon>Streptomyces</taxon>
    </lineage>
</organism>
<reference evidence="2 3" key="1">
    <citation type="submission" date="2018-07" db="EMBL/GenBank/DDBJ databases">
        <title>Whole Genome Shotgun Sequence of Streptomyces spongiicola strain 531S.</title>
        <authorList>
            <person name="Dohra H."/>
            <person name="Kodani S."/>
        </authorList>
    </citation>
    <scope>NUCLEOTIDE SEQUENCE [LARGE SCALE GENOMIC DNA]</scope>
    <source>
        <strain evidence="2 3">531S</strain>
    </source>
</reference>
<accession>A0A388SW94</accession>
<dbReference type="SUPFAM" id="SSF56112">
    <property type="entry name" value="Protein kinase-like (PK-like)"/>
    <property type="match status" value="1"/>
</dbReference>
<dbReference type="InterPro" id="IPR011009">
    <property type="entry name" value="Kinase-like_dom_sf"/>
</dbReference>
<evidence type="ECO:0000256" key="1">
    <source>
        <dbReference type="SAM" id="MobiDB-lite"/>
    </source>
</evidence>
<dbReference type="InterPro" id="IPR027417">
    <property type="entry name" value="P-loop_NTPase"/>
</dbReference>
<dbReference type="SUPFAM" id="SSF52540">
    <property type="entry name" value="P-loop containing nucleoside triphosphate hydrolases"/>
    <property type="match status" value="1"/>
</dbReference>
<dbReference type="PANTHER" id="PTHR43384:SF14">
    <property type="entry name" value="ESX-1 SECRETION-ASSOCIATED PROTEIN ESPI"/>
    <property type="match status" value="1"/>
</dbReference>
<dbReference type="GO" id="GO:0009898">
    <property type="term" value="C:cytoplasmic side of plasma membrane"/>
    <property type="evidence" value="ECO:0007669"/>
    <property type="project" value="TreeGrafter"/>
</dbReference>
<evidence type="ECO:0008006" key="4">
    <source>
        <dbReference type="Google" id="ProtNLM"/>
    </source>
</evidence>
<dbReference type="AlphaFoldDB" id="A0A388SW94"/>
<dbReference type="EMBL" id="BGZL01000002">
    <property type="protein sequence ID" value="GBP99244.1"/>
    <property type="molecule type" value="Genomic_DNA"/>
</dbReference>
<feature type="compositionally biased region" description="Basic and acidic residues" evidence="1">
    <location>
        <begin position="74"/>
        <end position="84"/>
    </location>
</feature>
<dbReference type="GO" id="GO:0005524">
    <property type="term" value="F:ATP binding"/>
    <property type="evidence" value="ECO:0007669"/>
    <property type="project" value="TreeGrafter"/>
</dbReference>
<evidence type="ECO:0000313" key="3">
    <source>
        <dbReference type="Proteomes" id="UP000265354"/>
    </source>
</evidence>
<comment type="caution">
    <text evidence="2">The sequence shown here is derived from an EMBL/GenBank/DDBJ whole genome shotgun (WGS) entry which is preliminary data.</text>
</comment>
<sequence>MRAVADDRLRGVLRVLRGSGLELDPQELLDVLWLAGRLPADERLPLNGPGPDQRPAARPAPDTGSGTPNTPCEQADRLGDRPVDDGSPALHAAAQRAVPSRPDPVAVTGGRPREKRAMPLRVPEDKALRDELLIGRALRPLKQRRPSLRHHEVDEAATAAALAETGLPDVVTRPARERWLHLVLLVDDGLSMLLWHRLVAELRTLMQRLGAFRSVRVHGLDSRRAVPSLRGQPFDPSSTTMSPSVLTDPSGQTLILVVSDGMGAAWRTGSMHDVLQTWSGSGPVSVVHALPTSLWEGSGIQADRWQATTRRRGSAGASWTVTDRVLPPGVADFTGIPVPVLEPTARSLGDWAHLIASPGTTLELPLLTRPRGRTAGLPQERGLQRFRDAATPEAYRLAAHVAAVSPVSVPVMRLVLATVPWRAGTAHLAEVFLGGVLRPSPAPVPGPLPPQHRVFDFPEEAKGALLDAVPSDELLRTGRSIGRRLEQLAGRSPDFPAWLVHPDGDDDLPEAFRSFSVIERRLLARLGVSLRPTAPLEETAREERTPAGTWAPLTPHDPARIGPYRLTRRRVGRRTIVYLGQDDAGAWAAVRVVRPDMPPSLVRLLATEAEALERMDGRYAPRLLGQELSGRPAWTATELAGSPKPHAAGPPRLADVLPFTSPDPRPPLDVLTSITLAWHLAGAVSLCHLKGLHPADLSPESIVVLDRSVMLMGLSDCSVDGEYTGEGPPPDEASSVQALGDLLRAVGSKENRSRHYLTDGMELWQGDTWAPLRELVLRCVDHDPGRRPSASEVAAVLARYVSIASALAGPAVRGSGPPRAVVAASGAEAGNRVPLEFRPAPPVRRPAPRIGRRAARWGPSRTEHAELLERIRTPLGHSRHVTLVGAHPLAGRSTTTIVLGSVLASVRDEPVLALDGAPARGELSRRLSHRNRATLREAAALPGDSSYEEFERLTSETPHGLQVLAHSPTHTVPSPAYTEEYRRIMAVADRHYPMILTDWAPPRLDRTADAVLELTDRVLVCCNATEESIGAAAARLAQIGEVGYPRLAADALVIVTRLGGGLQPLADGTVAVRLLDRRRRPVIVPFDHVLASAPSPALGRLRPATADAYTALAAALVDPPGPGTD</sequence>
<dbReference type="GO" id="GO:0051782">
    <property type="term" value="P:negative regulation of cell division"/>
    <property type="evidence" value="ECO:0007669"/>
    <property type="project" value="TreeGrafter"/>
</dbReference>
<feature type="compositionally biased region" description="Low complexity" evidence="1">
    <location>
        <begin position="49"/>
        <end position="62"/>
    </location>
</feature>
<protein>
    <recommendedName>
        <fullName evidence="4">Protein kinase domain-containing protein</fullName>
    </recommendedName>
</protein>
<gene>
    <name evidence="2" type="ORF">SSP531S_06390</name>
</gene>
<dbReference type="Gene3D" id="3.40.50.300">
    <property type="entry name" value="P-loop containing nucleotide triphosphate hydrolases"/>
    <property type="match status" value="1"/>
</dbReference>
<dbReference type="NCBIfam" id="NF041121">
    <property type="entry name" value="SAV_2336_NTERM"/>
    <property type="match status" value="1"/>
</dbReference>
<feature type="region of interest" description="Disordered" evidence="1">
    <location>
        <begin position="537"/>
        <end position="556"/>
    </location>
</feature>
<dbReference type="GO" id="GO:0016887">
    <property type="term" value="F:ATP hydrolysis activity"/>
    <property type="evidence" value="ECO:0007669"/>
    <property type="project" value="TreeGrafter"/>
</dbReference>
<dbReference type="PANTHER" id="PTHR43384">
    <property type="entry name" value="SEPTUM SITE-DETERMINING PROTEIN MIND HOMOLOG, CHLOROPLASTIC-RELATED"/>
    <property type="match status" value="1"/>
</dbReference>
<evidence type="ECO:0000313" key="2">
    <source>
        <dbReference type="EMBL" id="GBP99244.1"/>
    </source>
</evidence>
<dbReference type="InterPro" id="IPR050625">
    <property type="entry name" value="ParA/MinD_ATPase"/>
</dbReference>
<dbReference type="InterPro" id="IPR047738">
    <property type="entry name" value="SAV_2336-like_N"/>
</dbReference>
<feature type="region of interest" description="Disordered" evidence="1">
    <location>
        <begin position="43"/>
        <end position="119"/>
    </location>
</feature>
<proteinExistence type="predicted"/>
<name>A0A388SW94_9ACTN</name>
<dbReference type="Proteomes" id="UP000265354">
    <property type="component" value="Unassembled WGS sequence"/>
</dbReference>
<dbReference type="GO" id="GO:0005829">
    <property type="term" value="C:cytosol"/>
    <property type="evidence" value="ECO:0007669"/>
    <property type="project" value="TreeGrafter"/>
</dbReference>